<name>A0AAV0IVP8_9ROSI</name>
<accession>A0AAV0IVP8</accession>
<sequence length="190" mass="21692">IRCTSPPPIKQTKQQGSYLYPTFPLHFRHPPPAFPTPNTKAQKTAPEPFLSLFPLHSRFPCFLPIHREKAARYSVFWAELEMAMAARQLVCLLILAILGLSMISTEVMARGKNYGPGSVKSYRMRVAVQQEVRQHAVQERVHPVLQQVLPEVPLRPTGLLRQQAGLPLLQQLEDQRRRPQVPLSLNFPIY</sequence>
<dbReference type="AlphaFoldDB" id="A0AAV0IVP8"/>
<keyword evidence="2" id="KW-1185">Reference proteome</keyword>
<proteinExistence type="predicted"/>
<dbReference type="Proteomes" id="UP001154282">
    <property type="component" value="Unassembled WGS sequence"/>
</dbReference>
<organism evidence="1 2">
    <name type="scientific">Linum tenue</name>
    <dbReference type="NCBI Taxonomy" id="586396"/>
    <lineage>
        <taxon>Eukaryota</taxon>
        <taxon>Viridiplantae</taxon>
        <taxon>Streptophyta</taxon>
        <taxon>Embryophyta</taxon>
        <taxon>Tracheophyta</taxon>
        <taxon>Spermatophyta</taxon>
        <taxon>Magnoliopsida</taxon>
        <taxon>eudicotyledons</taxon>
        <taxon>Gunneridae</taxon>
        <taxon>Pentapetalae</taxon>
        <taxon>rosids</taxon>
        <taxon>fabids</taxon>
        <taxon>Malpighiales</taxon>
        <taxon>Linaceae</taxon>
        <taxon>Linum</taxon>
    </lineage>
</organism>
<feature type="non-terminal residue" evidence="1">
    <location>
        <position position="1"/>
    </location>
</feature>
<evidence type="ECO:0000313" key="2">
    <source>
        <dbReference type="Proteomes" id="UP001154282"/>
    </source>
</evidence>
<reference evidence="1" key="1">
    <citation type="submission" date="2022-08" db="EMBL/GenBank/DDBJ databases">
        <authorList>
            <person name="Gutierrez-Valencia J."/>
        </authorList>
    </citation>
    <scope>NUCLEOTIDE SEQUENCE</scope>
</reference>
<dbReference type="EMBL" id="CAMGYJ010000004">
    <property type="protein sequence ID" value="CAI0401685.1"/>
    <property type="molecule type" value="Genomic_DNA"/>
</dbReference>
<protein>
    <submittedName>
        <fullName evidence="1">Uncharacterized protein</fullName>
    </submittedName>
</protein>
<comment type="caution">
    <text evidence="1">The sequence shown here is derived from an EMBL/GenBank/DDBJ whole genome shotgun (WGS) entry which is preliminary data.</text>
</comment>
<evidence type="ECO:0000313" key="1">
    <source>
        <dbReference type="EMBL" id="CAI0401685.1"/>
    </source>
</evidence>
<gene>
    <name evidence="1" type="ORF">LITE_LOCUS11309</name>
</gene>